<dbReference type="InterPro" id="IPR009976">
    <property type="entry name" value="Sec10-like"/>
</dbReference>
<reference evidence="3 4" key="1">
    <citation type="journal article" date="2011" name="Proc. Natl. Acad. Sci. U.S.A.">
        <title>Comparative genomics of xylose-fermenting fungi for enhanced biofuel production.</title>
        <authorList>
            <person name="Wohlbach D.J."/>
            <person name="Kuo A."/>
            <person name="Sato T.K."/>
            <person name="Potts K.M."/>
            <person name="Salamov A.A."/>
            <person name="LaButti K.M."/>
            <person name="Sun H."/>
            <person name="Clum A."/>
            <person name="Pangilinan J.L."/>
            <person name="Lindquist E.A."/>
            <person name="Lucas S."/>
            <person name="Lapidus A."/>
            <person name="Jin M."/>
            <person name="Gunawan C."/>
            <person name="Balan V."/>
            <person name="Dale B.E."/>
            <person name="Jeffries T.W."/>
            <person name="Zinkel R."/>
            <person name="Barry K.W."/>
            <person name="Grigoriev I.V."/>
            <person name="Gasch A.P."/>
        </authorList>
    </citation>
    <scope>NUCLEOTIDE SEQUENCE [LARGE SCALE GENOMIC DNA]</scope>
    <source>
        <strain evidence="4">ATCC 10573 / BCRC 21748 / CBS 615 / JCM 9827 / NBRC 10315 / NRRL Y-1498 / VKM Y-70</strain>
    </source>
</reference>
<dbReference type="InterPro" id="IPR048627">
    <property type="entry name" value="Sec10_HB"/>
</dbReference>
<gene>
    <name evidence="3" type="ORF">CANTEDRAFT_94063</name>
</gene>
<dbReference type="Proteomes" id="UP000000707">
    <property type="component" value="Unassembled WGS sequence"/>
</dbReference>
<accession>G3B5T3</accession>
<name>G3B5T3_CANTC</name>
<dbReference type="KEGG" id="cten:18250355"/>
<evidence type="ECO:0000313" key="4">
    <source>
        <dbReference type="Proteomes" id="UP000000707"/>
    </source>
</evidence>
<proteinExistence type="predicted"/>
<dbReference type="STRING" id="590646.G3B5T3"/>
<dbReference type="InterPro" id="IPR001810">
    <property type="entry name" value="F-box_dom"/>
</dbReference>
<sequence length="789" mass="91068">MAQVIWNSDIDVYNPDVIAIPVAQGIVKYLAIADLLVFSRVSKNAYKTVNDPQIWISMLKEIGLWRKEGTNETKDINSLKLNALNCMDQACSTPARAKKIVLGIHKSLEKFYVDLLSNKSYDKLKIFQEFQSPEEQCKILNNLMQYSHLDKNDETRFTIQEKLGSLFEIFENALLRELDIHFDLEDYSTMKRFVNVIIELNNHQTLIDFFMQKSIFDNHDNVFGLLEYFNPEEFFTNKTVGEELEYELNSSRFNELMNQLITMFNYESRTIDLIFPKTVPMMYKVSEELILNQLADIFNRLIEASKGKKLYLSIVPYLYDKIVNSFISKLNQSENLGGNYLNLIQELFDMSFEQVVTEYSREEIVSFKGLSNQKIQEWKESIERREVETSQNILRNVKTETKNDFLTSFRKAFAVGSNRNTEDEQVENESYSEIQAKEKILTENMKSINKIFSLKLAMQILNDGKNCLIRMLHFKDFTIVSVRQSLMTSVQEIFISVLESIGNDHLKPGFDKALVYLRTYKPVEDDTHAPEPIKPLVLFSDLVNVADLIMQMVEIFYKEELINRRIIKNENSILNPSLQRKKKLEEMVDNYVADGLNIGIDVLIDEIEQAYSPVLQNNSYCPHNETSVEVQDSTPAARRVVSVLDGNFDLLVGCADKSVIDVFQQELAERFFQVIVKVMKSATISNTGAVTLISDLNIYYECILNHIKTNKRFILPLFESLKKVGSIYLIGGNDSKAIGKLVSDLSKFNGIFGQEEIYEFVQRREDWPLIKKDVEKIMYGLSLGDCVIA</sequence>
<dbReference type="GO" id="GO:0000145">
    <property type="term" value="C:exocyst"/>
    <property type="evidence" value="ECO:0007669"/>
    <property type="project" value="TreeGrafter"/>
</dbReference>
<dbReference type="GO" id="GO:0006893">
    <property type="term" value="P:Golgi to plasma membrane transport"/>
    <property type="evidence" value="ECO:0007669"/>
    <property type="project" value="TreeGrafter"/>
</dbReference>
<evidence type="ECO:0008006" key="5">
    <source>
        <dbReference type="Google" id="ProtNLM"/>
    </source>
</evidence>
<keyword evidence="4" id="KW-1185">Reference proteome</keyword>
<feature type="domain" description="Exocyst complex component Sec10-like alpha-helical bundle" evidence="2">
    <location>
        <begin position="136"/>
        <end position="773"/>
    </location>
</feature>
<dbReference type="GO" id="GO:0006887">
    <property type="term" value="P:exocytosis"/>
    <property type="evidence" value="ECO:0007669"/>
    <property type="project" value="TreeGrafter"/>
</dbReference>
<evidence type="ECO:0000259" key="2">
    <source>
        <dbReference type="Pfam" id="PF07393"/>
    </source>
</evidence>
<dbReference type="eggNOG" id="KOG3745">
    <property type="taxonomic scope" value="Eukaryota"/>
</dbReference>
<evidence type="ECO:0000313" key="3">
    <source>
        <dbReference type="EMBL" id="EGV63295.1"/>
    </source>
</evidence>
<dbReference type="EMBL" id="GL996524">
    <property type="protein sequence ID" value="EGV63295.1"/>
    <property type="molecule type" value="Genomic_DNA"/>
</dbReference>
<organism evidence="4">
    <name type="scientific">Candida tenuis (strain ATCC 10573 / BCRC 21748 / CBS 615 / JCM 9827 / NBRC 10315 / NRRL Y-1498 / VKM Y-70)</name>
    <name type="common">Yeast</name>
    <name type="synonym">Yamadazyma tenuis</name>
    <dbReference type="NCBI Taxonomy" id="590646"/>
    <lineage>
        <taxon>Eukaryota</taxon>
        <taxon>Fungi</taxon>
        <taxon>Dikarya</taxon>
        <taxon>Ascomycota</taxon>
        <taxon>Saccharomycotina</taxon>
        <taxon>Pichiomycetes</taxon>
        <taxon>Debaryomycetaceae</taxon>
        <taxon>Yamadazyma</taxon>
    </lineage>
</organism>
<feature type="domain" description="F-box" evidence="1">
    <location>
        <begin position="26"/>
        <end position="56"/>
    </location>
</feature>
<dbReference type="AlphaFoldDB" id="G3B5T3"/>
<dbReference type="Pfam" id="PF07393">
    <property type="entry name" value="Sec10_HB"/>
    <property type="match status" value="1"/>
</dbReference>
<dbReference type="OrthoDB" id="5554140at2759"/>
<dbReference type="PANTHER" id="PTHR12100:SF1">
    <property type="entry name" value="RECYCLIN-1"/>
    <property type="match status" value="1"/>
</dbReference>
<dbReference type="Pfam" id="PF00646">
    <property type="entry name" value="F-box"/>
    <property type="match status" value="1"/>
</dbReference>
<dbReference type="PANTHER" id="PTHR12100">
    <property type="entry name" value="SEC10"/>
    <property type="match status" value="1"/>
</dbReference>
<dbReference type="HOGENOM" id="CLU_003875_1_1_1"/>
<dbReference type="GeneID" id="18250355"/>
<protein>
    <recommendedName>
        <fullName evidence="5">F-box domain-containing protein</fullName>
    </recommendedName>
</protein>
<evidence type="ECO:0000259" key="1">
    <source>
        <dbReference type="Pfam" id="PF00646"/>
    </source>
</evidence>